<evidence type="ECO:0000313" key="1">
    <source>
        <dbReference type="EMBL" id="MCI53924.1"/>
    </source>
</evidence>
<dbReference type="AlphaFoldDB" id="A0A392T0B3"/>
<keyword evidence="2" id="KW-1185">Reference proteome</keyword>
<organism evidence="1 2">
    <name type="scientific">Trifolium medium</name>
    <dbReference type="NCBI Taxonomy" id="97028"/>
    <lineage>
        <taxon>Eukaryota</taxon>
        <taxon>Viridiplantae</taxon>
        <taxon>Streptophyta</taxon>
        <taxon>Embryophyta</taxon>
        <taxon>Tracheophyta</taxon>
        <taxon>Spermatophyta</taxon>
        <taxon>Magnoliopsida</taxon>
        <taxon>eudicotyledons</taxon>
        <taxon>Gunneridae</taxon>
        <taxon>Pentapetalae</taxon>
        <taxon>rosids</taxon>
        <taxon>fabids</taxon>
        <taxon>Fabales</taxon>
        <taxon>Fabaceae</taxon>
        <taxon>Papilionoideae</taxon>
        <taxon>50 kb inversion clade</taxon>
        <taxon>NPAAA clade</taxon>
        <taxon>Hologalegina</taxon>
        <taxon>IRL clade</taxon>
        <taxon>Trifolieae</taxon>
        <taxon>Trifolium</taxon>
    </lineage>
</organism>
<feature type="non-terminal residue" evidence="1">
    <location>
        <position position="48"/>
    </location>
</feature>
<proteinExistence type="predicted"/>
<name>A0A392T0B3_9FABA</name>
<sequence length="48" mass="5439">MYAKCGDIDTARMIEYPVEPNLMTMTSMITACELIGDERLGREIHGYV</sequence>
<comment type="caution">
    <text evidence="1">The sequence shown here is derived from an EMBL/GenBank/DDBJ whole genome shotgun (WGS) entry which is preliminary data.</text>
</comment>
<accession>A0A392T0B3</accession>
<dbReference type="EMBL" id="LXQA010471256">
    <property type="protein sequence ID" value="MCI53924.1"/>
    <property type="molecule type" value="Genomic_DNA"/>
</dbReference>
<dbReference type="PROSITE" id="PS51257">
    <property type="entry name" value="PROKAR_LIPOPROTEIN"/>
    <property type="match status" value="1"/>
</dbReference>
<protein>
    <submittedName>
        <fullName evidence="1">Pentatricopeptide repeat-containing protein chloroplastic-like</fullName>
    </submittedName>
</protein>
<dbReference type="Proteomes" id="UP000265520">
    <property type="component" value="Unassembled WGS sequence"/>
</dbReference>
<evidence type="ECO:0000313" key="2">
    <source>
        <dbReference type="Proteomes" id="UP000265520"/>
    </source>
</evidence>
<reference evidence="1 2" key="1">
    <citation type="journal article" date="2018" name="Front. Plant Sci.">
        <title>Red Clover (Trifolium pratense) and Zigzag Clover (T. medium) - A Picture of Genomic Similarities and Differences.</title>
        <authorList>
            <person name="Dluhosova J."/>
            <person name="Istvanek J."/>
            <person name="Nedelnik J."/>
            <person name="Repkova J."/>
        </authorList>
    </citation>
    <scope>NUCLEOTIDE SEQUENCE [LARGE SCALE GENOMIC DNA]</scope>
    <source>
        <strain evidence="2">cv. 10/8</strain>
        <tissue evidence="1">Leaf</tissue>
    </source>
</reference>